<feature type="domain" description="FAE" evidence="7">
    <location>
        <begin position="34"/>
        <end position="321"/>
    </location>
</feature>
<dbReference type="GO" id="GO:0016747">
    <property type="term" value="F:acyltransferase activity, transferring groups other than amino-acyl groups"/>
    <property type="evidence" value="ECO:0007669"/>
    <property type="project" value="InterPro"/>
</dbReference>
<dbReference type="GO" id="GO:0016020">
    <property type="term" value="C:membrane"/>
    <property type="evidence" value="ECO:0007669"/>
    <property type="project" value="InterPro"/>
</dbReference>
<evidence type="ECO:0000313" key="10">
    <source>
        <dbReference type="Proteomes" id="UP000233837"/>
    </source>
</evidence>
<keyword evidence="6" id="KW-0472">Membrane</keyword>
<sequence length="447" mass="49608">MEYSLPSYLDYSTTTLLSSLIILAAAYLTFRQFRHRRPPIFLLDFACFKPPQNYRVPYAAFAEHARFIVGEEIASFLVRVLEKSGLGEETALPVGAHYIEPSPRPTMSGSRDEAELVIFSAIDDLLKKTGVDPLDIGVLVINSNSFYPVPSLTSMVVNRYKLRSDIRSYSLASMGCSSGPISIGLARDLLIANPNKGLALVVSTEIITSPSWYQGKLRSMLIPNCLFRLGGAAILLSASPSHRPRSKYQLIHVIRTHLASDDRAYRCLWMEEDDAGHLGISLSKQVVDVASKALELHFATLCPLVLPLSEKLRYLSFLLQRSNKKSVSPAPTFVPEFRRAFDHFCLHAGGKAVVDGLQKVLELRDEEVEATRMSLHRFGNTSSSSVWYGLGYTEAKGRVRKGDRIWQLGLGGGFKCNSAVWRCIRDVDAKEGGGAWADCVHRYPVCC</sequence>
<dbReference type="InterPro" id="IPR013601">
    <property type="entry name" value="FAE1_typ3_polyketide_synth"/>
</dbReference>
<evidence type="ECO:0000256" key="6">
    <source>
        <dbReference type="SAM" id="Phobius"/>
    </source>
</evidence>
<evidence type="ECO:0000256" key="4">
    <source>
        <dbReference type="PIRNR" id="PIRNR036417"/>
    </source>
</evidence>
<keyword evidence="6" id="KW-1133">Transmembrane helix</keyword>
<dbReference type="Pfam" id="PF08541">
    <property type="entry name" value="ACP_syn_III_C"/>
    <property type="match status" value="1"/>
</dbReference>
<dbReference type="EMBL" id="KZ502396">
    <property type="protein sequence ID" value="PKU79961.1"/>
    <property type="molecule type" value="Genomic_DNA"/>
</dbReference>
<name>A0A2I0WWD9_9ASPA</name>
<evidence type="ECO:0000256" key="5">
    <source>
        <dbReference type="PIRSR" id="PIRSR036417-1"/>
    </source>
</evidence>
<reference evidence="9 10" key="1">
    <citation type="journal article" date="2016" name="Sci. Rep.">
        <title>The Dendrobium catenatum Lindl. genome sequence provides insights into polysaccharide synthase, floral development and adaptive evolution.</title>
        <authorList>
            <person name="Zhang G.Q."/>
            <person name="Xu Q."/>
            <person name="Bian C."/>
            <person name="Tsai W.C."/>
            <person name="Yeh C.M."/>
            <person name="Liu K.W."/>
            <person name="Yoshida K."/>
            <person name="Zhang L.S."/>
            <person name="Chang S.B."/>
            <person name="Chen F."/>
            <person name="Shi Y."/>
            <person name="Su Y.Y."/>
            <person name="Zhang Y.Q."/>
            <person name="Chen L.J."/>
            <person name="Yin Y."/>
            <person name="Lin M."/>
            <person name="Huang H."/>
            <person name="Deng H."/>
            <person name="Wang Z.W."/>
            <person name="Zhu S.L."/>
            <person name="Zhao X."/>
            <person name="Deng C."/>
            <person name="Niu S.C."/>
            <person name="Huang J."/>
            <person name="Wang M."/>
            <person name="Liu G.H."/>
            <person name="Yang H.J."/>
            <person name="Xiao X.J."/>
            <person name="Hsiao Y.Y."/>
            <person name="Wu W.L."/>
            <person name="Chen Y.Y."/>
            <person name="Mitsuda N."/>
            <person name="Ohme-Takagi M."/>
            <person name="Luo Y.B."/>
            <person name="Van de Peer Y."/>
            <person name="Liu Z.J."/>
        </authorList>
    </citation>
    <scope>NUCLEOTIDE SEQUENCE [LARGE SCALE GENOMIC DNA]</scope>
    <source>
        <tissue evidence="9">The whole plant</tissue>
    </source>
</reference>
<keyword evidence="2 4" id="KW-0808">Transferase</keyword>
<dbReference type="PIRSF" id="PIRSF036417">
    <property type="entry name" value="3-ktacl-CoA_syn"/>
    <property type="match status" value="1"/>
</dbReference>
<accession>A0A2I0WWD9</accession>
<proteinExistence type="inferred from homology"/>
<dbReference type="SMR" id="A0A2I0WWD9"/>
<dbReference type="STRING" id="906689.A0A2I0WWD9"/>
<feature type="active site" evidence="5">
    <location>
        <position position="343"/>
    </location>
</feature>
<dbReference type="InterPro" id="IPR012392">
    <property type="entry name" value="3-ktacl-CoA_syn"/>
</dbReference>
<evidence type="ECO:0000256" key="1">
    <source>
        <dbReference type="ARBA" id="ARBA00005531"/>
    </source>
</evidence>
<feature type="active site" evidence="5">
    <location>
        <position position="176"/>
    </location>
</feature>
<evidence type="ECO:0000313" key="9">
    <source>
        <dbReference type="EMBL" id="PKU79961.1"/>
    </source>
</evidence>
<dbReference type="InterPro" id="IPR013747">
    <property type="entry name" value="ACP_syn_III_C"/>
</dbReference>
<comment type="pathway">
    <text evidence="4">Lipid metabolism; fatty acid biosynthesis.</text>
</comment>
<evidence type="ECO:0000259" key="8">
    <source>
        <dbReference type="Pfam" id="PF08541"/>
    </source>
</evidence>
<dbReference type="PANTHER" id="PTHR31561">
    <property type="entry name" value="3-KETOACYL-COA SYNTHASE"/>
    <property type="match status" value="1"/>
</dbReference>
<dbReference type="EC" id="2.3.1.-" evidence="4"/>
<keyword evidence="10" id="KW-1185">Reference proteome</keyword>
<evidence type="ECO:0000256" key="2">
    <source>
        <dbReference type="ARBA" id="ARBA00022679"/>
    </source>
</evidence>
<dbReference type="Pfam" id="PF08392">
    <property type="entry name" value="FAE1_CUT1_RppA"/>
    <property type="match status" value="1"/>
</dbReference>
<feature type="active site" evidence="5">
    <location>
        <position position="347"/>
    </location>
</feature>
<feature type="transmembrane region" description="Helical" evidence="6">
    <location>
        <begin position="12"/>
        <end position="30"/>
    </location>
</feature>
<reference evidence="9 10" key="2">
    <citation type="journal article" date="2017" name="Nature">
        <title>The Apostasia genome and the evolution of orchids.</title>
        <authorList>
            <person name="Zhang G.Q."/>
            <person name="Liu K.W."/>
            <person name="Li Z."/>
            <person name="Lohaus R."/>
            <person name="Hsiao Y.Y."/>
            <person name="Niu S.C."/>
            <person name="Wang J.Y."/>
            <person name="Lin Y.C."/>
            <person name="Xu Q."/>
            <person name="Chen L.J."/>
            <person name="Yoshida K."/>
            <person name="Fujiwara S."/>
            <person name="Wang Z.W."/>
            <person name="Zhang Y.Q."/>
            <person name="Mitsuda N."/>
            <person name="Wang M."/>
            <person name="Liu G.H."/>
            <person name="Pecoraro L."/>
            <person name="Huang H.X."/>
            <person name="Xiao X.J."/>
            <person name="Lin M."/>
            <person name="Wu X.Y."/>
            <person name="Wu W.L."/>
            <person name="Chen Y.Y."/>
            <person name="Chang S.B."/>
            <person name="Sakamoto S."/>
            <person name="Ohme-Takagi M."/>
            <person name="Yagi M."/>
            <person name="Zeng S.J."/>
            <person name="Shen C.Y."/>
            <person name="Yeh C.M."/>
            <person name="Luo Y.B."/>
            <person name="Tsai W.C."/>
            <person name="Van de Peer Y."/>
            <person name="Liu Z.J."/>
        </authorList>
    </citation>
    <scope>NUCLEOTIDE SEQUENCE [LARGE SCALE GENOMIC DNA]</scope>
    <source>
        <tissue evidence="9">The whole plant</tissue>
    </source>
</reference>
<comment type="similarity">
    <text evidence="1 4">Belongs to the thiolase-like superfamily. Chalcone/stilbene synthases family.</text>
</comment>
<gene>
    <name evidence="9" type="primary">CUT1</name>
    <name evidence="9" type="ORF">MA16_Dca025961</name>
</gene>
<evidence type="ECO:0000259" key="7">
    <source>
        <dbReference type="Pfam" id="PF08392"/>
    </source>
</evidence>
<dbReference type="GO" id="GO:0006633">
    <property type="term" value="P:fatty acid biosynthetic process"/>
    <property type="evidence" value="ECO:0007669"/>
    <property type="project" value="UniProtKB-UniPathway"/>
</dbReference>
<feature type="active site" evidence="5">
    <location>
        <position position="376"/>
    </location>
</feature>
<feature type="active site" evidence="5">
    <location>
        <position position="257"/>
    </location>
</feature>
<dbReference type="CDD" id="cd00831">
    <property type="entry name" value="CHS_like"/>
    <property type="match status" value="1"/>
</dbReference>
<dbReference type="Gene3D" id="3.40.47.10">
    <property type="match status" value="1"/>
</dbReference>
<protein>
    <recommendedName>
        <fullName evidence="4">3-ketoacyl-CoA synthase</fullName>
        <ecNumber evidence="4">2.3.1.-</ecNumber>
    </recommendedName>
</protein>
<dbReference type="InterPro" id="IPR016039">
    <property type="entry name" value="Thiolase-like"/>
</dbReference>
<dbReference type="AlphaFoldDB" id="A0A2I0WWD9"/>
<organism evidence="9 10">
    <name type="scientific">Dendrobium catenatum</name>
    <dbReference type="NCBI Taxonomy" id="906689"/>
    <lineage>
        <taxon>Eukaryota</taxon>
        <taxon>Viridiplantae</taxon>
        <taxon>Streptophyta</taxon>
        <taxon>Embryophyta</taxon>
        <taxon>Tracheophyta</taxon>
        <taxon>Spermatophyta</taxon>
        <taxon>Magnoliopsida</taxon>
        <taxon>Liliopsida</taxon>
        <taxon>Asparagales</taxon>
        <taxon>Orchidaceae</taxon>
        <taxon>Epidendroideae</taxon>
        <taxon>Malaxideae</taxon>
        <taxon>Dendrobiinae</taxon>
        <taxon>Dendrobium</taxon>
    </lineage>
</organism>
<keyword evidence="3 4" id="KW-0012">Acyltransferase</keyword>
<feature type="domain" description="Beta-ketoacyl-[acyl-carrier-protein] synthase III C-terminal" evidence="8">
    <location>
        <begin position="341"/>
        <end position="422"/>
    </location>
</feature>
<dbReference type="OrthoDB" id="329835at2759"/>
<dbReference type="UniPathway" id="UPA00094"/>
<dbReference type="Proteomes" id="UP000233837">
    <property type="component" value="Unassembled WGS sequence"/>
</dbReference>
<evidence type="ECO:0000256" key="3">
    <source>
        <dbReference type="ARBA" id="ARBA00023315"/>
    </source>
</evidence>
<feature type="active site" evidence="5">
    <location>
        <position position="380"/>
    </location>
</feature>
<dbReference type="SUPFAM" id="SSF53901">
    <property type="entry name" value="Thiolase-like"/>
    <property type="match status" value="2"/>
</dbReference>
<keyword evidence="6" id="KW-0812">Transmembrane</keyword>